<evidence type="ECO:0000313" key="1">
    <source>
        <dbReference type="EMBL" id="KAF2638284.1"/>
    </source>
</evidence>
<reference evidence="1" key="1">
    <citation type="journal article" date="2020" name="Stud. Mycol.">
        <title>101 Dothideomycetes genomes: a test case for predicting lifestyles and emergence of pathogens.</title>
        <authorList>
            <person name="Haridas S."/>
            <person name="Albert R."/>
            <person name="Binder M."/>
            <person name="Bloem J."/>
            <person name="Labutti K."/>
            <person name="Salamov A."/>
            <person name="Andreopoulos B."/>
            <person name="Baker S."/>
            <person name="Barry K."/>
            <person name="Bills G."/>
            <person name="Bluhm B."/>
            <person name="Cannon C."/>
            <person name="Castanera R."/>
            <person name="Culley D."/>
            <person name="Daum C."/>
            <person name="Ezra D."/>
            <person name="Gonzalez J."/>
            <person name="Henrissat B."/>
            <person name="Kuo A."/>
            <person name="Liang C."/>
            <person name="Lipzen A."/>
            <person name="Lutzoni F."/>
            <person name="Magnuson J."/>
            <person name="Mondo S."/>
            <person name="Nolan M."/>
            <person name="Ohm R."/>
            <person name="Pangilinan J."/>
            <person name="Park H.-J."/>
            <person name="Ramirez L."/>
            <person name="Alfaro M."/>
            <person name="Sun H."/>
            <person name="Tritt A."/>
            <person name="Yoshinaga Y."/>
            <person name="Zwiers L.-H."/>
            <person name="Turgeon B."/>
            <person name="Goodwin S."/>
            <person name="Spatafora J."/>
            <person name="Crous P."/>
            <person name="Grigoriev I."/>
        </authorList>
    </citation>
    <scope>NUCLEOTIDE SEQUENCE</scope>
    <source>
        <strain evidence="1">CBS 473.64</strain>
    </source>
</reference>
<organism evidence="1 2">
    <name type="scientific">Massarina eburnea CBS 473.64</name>
    <dbReference type="NCBI Taxonomy" id="1395130"/>
    <lineage>
        <taxon>Eukaryota</taxon>
        <taxon>Fungi</taxon>
        <taxon>Dikarya</taxon>
        <taxon>Ascomycota</taxon>
        <taxon>Pezizomycotina</taxon>
        <taxon>Dothideomycetes</taxon>
        <taxon>Pleosporomycetidae</taxon>
        <taxon>Pleosporales</taxon>
        <taxon>Massarineae</taxon>
        <taxon>Massarinaceae</taxon>
        <taxon>Massarina</taxon>
    </lineage>
</organism>
<dbReference type="Proteomes" id="UP000799753">
    <property type="component" value="Unassembled WGS sequence"/>
</dbReference>
<dbReference type="AlphaFoldDB" id="A0A6A6RWD2"/>
<keyword evidence="2" id="KW-1185">Reference proteome</keyword>
<proteinExistence type="predicted"/>
<name>A0A6A6RWD2_9PLEO</name>
<dbReference type="EMBL" id="MU006790">
    <property type="protein sequence ID" value="KAF2638284.1"/>
    <property type="molecule type" value="Genomic_DNA"/>
</dbReference>
<evidence type="ECO:0000313" key="2">
    <source>
        <dbReference type="Proteomes" id="UP000799753"/>
    </source>
</evidence>
<protein>
    <submittedName>
        <fullName evidence="1">Uncharacterized protein</fullName>
    </submittedName>
</protein>
<gene>
    <name evidence="1" type="ORF">P280DRAFT_471401</name>
</gene>
<accession>A0A6A6RWD2</accession>
<sequence length="55" mass="6306">MFPVLELPKPWSARRFCFVILGIRIRDIASVTTLPYRANRHQTQAFGDCTLLGTQ</sequence>